<gene>
    <name evidence="1" type="ORF">FVP77_00390</name>
</gene>
<sequence length="106" mass="11465">MNEPTTALSVSIEGTPDLPGEVVKALYRTTGRSTVELRRAIAVEEPVFVADLFGPDHIDVVPRLEKTIALLDQLGLSVTIHELTDGRSDRISLETMREIIDGPAAG</sequence>
<reference evidence="1 2" key="1">
    <citation type="submission" date="2019-08" db="EMBL/GenBank/DDBJ databases">
        <authorList>
            <person name="Dong K."/>
        </authorList>
    </citation>
    <scope>NUCLEOTIDE SEQUENCE [LARGE SCALE GENOMIC DNA]</scope>
    <source>
        <strain evidence="1 2">JCM14558</strain>
    </source>
</reference>
<protein>
    <submittedName>
        <fullName evidence="1">Uncharacterized protein</fullName>
    </submittedName>
</protein>
<evidence type="ECO:0000313" key="1">
    <source>
        <dbReference type="EMBL" id="TXK11993.1"/>
    </source>
</evidence>
<dbReference type="EMBL" id="VRSV01000001">
    <property type="protein sequence ID" value="TXK11993.1"/>
    <property type="molecule type" value="Genomic_DNA"/>
</dbReference>
<keyword evidence="2" id="KW-1185">Reference proteome</keyword>
<dbReference type="OrthoDB" id="5069955at2"/>
<comment type="caution">
    <text evidence="1">The sequence shown here is derived from an EMBL/GenBank/DDBJ whole genome shotgun (WGS) entry which is preliminary data.</text>
</comment>
<evidence type="ECO:0000313" key="2">
    <source>
        <dbReference type="Proteomes" id="UP000321034"/>
    </source>
</evidence>
<organism evidence="1 2">
    <name type="scientific">Microbacterium hatanonis</name>
    <dbReference type="NCBI Taxonomy" id="404366"/>
    <lineage>
        <taxon>Bacteria</taxon>
        <taxon>Bacillati</taxon>
        <taxon>Actinomycetota</taxon>
        <taxon>Actinomycetes</taxon>
        <taxon>Micrococcales</taxon>
        <taxon>Microbacteriaceae</taxon>
        <taxon>Microbacterium</taxon>
    </lineage>
</organism>
<accession>A0A5C8I270</accession>
<dbReference type="Proteomes" id="UP000321034">
    <property type="component" value="Unassembled WGS sequence"/>
</dbReference>
<name>A0A5C8I270_9MICO</name>
<proteinExistence type="predicted"/>
<dbReference type="AlphaFoldDB" id="A0A5C8I270"/>
<dbReference type="RefSeq" id="WP_147892744.1">
    <property type="nucleotide sequence ID" value="NZ_BAAANR010000001.1"/>
</dbReference>